<sequence length="242" mass="28606">MEQATEGLREKSGLQELFIINNCGIHNVKVNHWTYDRLVSFIKRWDIRDKDGNLYPLKSHQFRATFVRELIKQNVSINHIMKQFSHVSIEMTMHYLTLQEHEIREIYTEMILSPESKIAGIRAAEIKSALEPHFKGKTASEIETFISDLAETMSFNPLPNGICLYDFRRGNCTNGDGCFFYNCPNYITEIQFYPILKRELDLMELEMKRFKELGRERDWQRQYIKHQHLKELVIGLEAQLND</sequence>
<keyword evidence="1" id="KW-0233">DNA recombination</keyword>
<evidence type="ECO:0000256" key="1">
    <source>
        <dbReference type="ARBA" id="ARBA00023172"/>
    </source>
</evidence>
<dbReference type="GO" id="GO:0003677">
    <property type="term" value="F:DNA binding"/>
    <property type="evidence" value="ECO:0007669"/>
    <property type="project" value="InterPro"/>
</dbReference>
<dbReference type="InterPro" id="IPR011010">
    <property type="entry name" value="DNA_brk_join_enz"/>
</dbReference>
<reference evidence="3" key="1">
    <citation type="submission" date="2019-08" db="EMBL/GenBank/DDBJ databases">
        <authorList>
            <person name="Kucharzyk K."/>
            <person name="Murdoch R.W."/>
            <person name="Higgins S."/>
            <person name="Loffler F."/>
        </authorList>
    </citation>
    <scope>NUCLEOTIDE SEQUENCE</scope>
</reference>
<protein>
    <recommendedName>
        <fullName evidence="2">Tyr recombinase domain-containing protein</fullName>
    </recommendedName>
</protein>
<evidence type="ECO:0000259" key="2">
    <source>
        <dbReference type="Pfam" id="PF00589"/>
    </source>
</evidence>
<name>A0A645ENN9_9ZZZZ</name>
<dbReference type="Gene3D" id="1.10.443.10">
    <property type="entry name" value="Intergrase catalytic core"/>
    <property type="match status" value="1"/>
</dbReference>
<dbReference type="AlphaFoldDB" id="A0A645ENN9"/>
<evidence type="ECO:0000313" key="3">
    <source>
        <dbReference type="EMBL" id="MPN02163.1"/>
    </source>
</evidence>
<dbReference type="InterPro" id="IPR013762">
    <property type="entry name" value="Integrase-like_cat_sf"/>
</dbReference>
<accession>A0A645ENN9</accession>
<proteinExistence type="predicted"/>
<dbReference type="GO" id="GO:0015074">
    <property type="term" value="P:DNA integration"/>
    <property type="evidence" value="ECO:0007669"/>
    <property type="project" value="InterPro"/>
</dbReference>
<comment type="caution">
    <text evidence="3">The sequence shown here is derived from an EMBL/GenBank/DDBJ whole genome shotgun (WGS) entry which is preliminary data.</text>
</comment>
<feature type="domain" description="Tyr recombinase" evidence="2">
    <location>
        <begin position="29"/>
        <end position="100"/>
    </location>
</feature>
<dbReference type="SUPFAM" id="SSF56349">
    <property type="entry name" value="DNA breaking-rejoining enzymes"/>
    <property type="match status" value="1"/>
</dbReference>
<organism evidence="3">
    <name type="scientific">bioreactor metagenome</name>
    <dbReference type="NCBI Taxonomy" id="1076179"/>
    <lineage>
        <taxon>unclassified sequences</taxon>
        <taxon>metagenomes</taxon>
        <taxon>ecological metagenomes</taxon>
    </lineage>
</organism>
<dbReference type="GO" id="GO:0006310">
    <property type="term" value="P:DNA recombination"/>
    <property type="evidence" value="ECO:0007669"/>
    <property type="project" value="UniProtKB-KW"/>
</dbReference>
<dbReference type="InterPro" id="IPR002104">
    <property type="entry name" value="Integrase_catalytic"/>
</dbReference>
<dbReference type="Pfam" id="PF00589">
    <property type="entry name" value="Phage_integrase"/>
    <property type="match status" value="1"/>
</dbReference>
<gene>
    <name evidence="3" type="ORF">SDC9_149376</name>
</gene>
<dbReference type="EMBL" id="VSSQ01048121">
    <property type="protein sequence ID" value="MPN02163.1"/>
    <property type="molecule type" value="Genomic_DNA"/>
</dbReference>